<dbReference type="Gene3D" id="1.20.58.2220">
    <property type="entry name" value="Formin, FH2 domain"/>
    <property type="match status" value="1"/>
</dbReference>
<protein>
    <submittedName>
        <fullName evidence="2">FH2 domain-containing protein 1</fullName>
    </submittedName>
</protein>
<feature type="domain" description="FH2" evidence="1">
    <location>
        <begin position="45"/>
        <end position="433"/>
    </location>
</feature>
<reference evidence="2" key="1">
    <citation type="journal article" date="2011" name="Genome Biol.">
        <title>The draft genome of the carcinogenic human liver fluke Clonorchis sinensis.</title>
        <authorList>
            <person name="Wang X."/>
            <person name="Chen W."/>
            <person name="Huang Y."/>
            <person name="Sun J."/>
            <person name="Men J."/>
            <person name="Liu H."/>
            <person name="Luo F."/>
            <person name="Guo L."/>
            <person name="Lv X."/>
            <person name="Deng C."/>
            <person name="Zhou C."/>
            <person name="Fan Y."/>
            <person name="Li X."/>
            <person name="Huang L."/>
            <person name="Hu Y."/>
            <person name="Liang C."/>
            <person name="Hu X."/>
            <person name="Xu J."/>
            <person name="Yu X."/>
        </authorList>
    </citation>
    <scope>NUCLEOTIDE SEQUENCE [LARGE SCALE GENOMIC DNA]</scope>
    <source>
        <strain evidence="2">Henan</strain>
    </source>
</reference>
<dbReference type="Proteomes" id="UP000008909">
    <property type="component" value="Unassembled WGS sequence"/>
</dbReference>
<sequence length="471" mass="53895">MLLDMQSPNTSLTTQGEALDVVERFTYLGSCISSDSSVTDEVDAQFSKARVSVTNLRHLWRQSGVSVNLKGHMYQATVRAALLYVCETWPVRAAELGRIQVFENRCLRSIARMTAKKPRLLDNKRCLNVNIYLRQFKSVSFSLIDAIDNRWSTLIGAERLRALVKLLPSEPEVGTFRSFSGDVETLDPAEKFLIELVTVSNYKQKIDHMLLREEFHSCSHWFGPALDKLLETVKALITSETLCGLLHLVLDLGNFLNEGKSFGAATAFKIESLLKLSDVRSINPKFTLLHFLVQHVQQHYPQYLSVRQEFPHIKESCGICTEAISKEIQKLQYRLKVMINQVGQEDDPPEDLLTFIETAKNEMDQLEARMVRLTELTNQCADYFSEERSSFRLTSCLQTFSTFFTKMDCAEQELRQMDLQQKKARQTEEGLCECDPTLEITIMQRIDLQAINDCLEVLPISVSFIMKIYKN</sequence>
<dbReference type="PANTHER" id="PTHR46345">
    <property type="entry name" value="INVERTED FORMIN-2"/>
    <property type="match status" value="1"/>
</dbReference>
<organism evidence="2 3">
    <name type="scientific">Clonorchis sinensis</name>
    <name type="common">Chinese liver fluke</name>
    <dbReference type="NCBI Taxonomy" id="79923"/>
    <lineage>
        <taxon>Eukaryota</taxon>
        <taxon>Metazoa</taxon>
        <taxon>Spiralia</taxon>
        <taxon>Lophotrochozoa</taxon>
        <taxon>Platyhelminthes</taxon>
        <taxon>Trematoda</taxon>
        <taxon>Digenea</taxon>
        <taxon>Opisthorchiida</taxon>
        <taxon>Opisthorchiata</taxon>
        <taxon>Opisthorchiidae</taxon>
        <taxon>Clonorchis</taxon>
    </lineage>
</organism>
<proteinExistence type="predicted"/>
<dbReference type="SUPFAM" id="SSF101447">
    <property type="entry name" value="Formin homology 2 domain (FH2 domain)"/>
    <property type="match status" value="1"/>
</dbReference>
<dbReference type="Pfam" id="PF02181">
    <property type="entry name" value="FH2"/>
    <property type="match status" value="1"/>
</dbReference>
<dbReference type="PANTHER" id="PTHR46345:SF8">
    <property type="entry name" value="FORMIN 3, ISOFORM B"/>
    <property type="match status" value="1"/>
</dbReference>
<dbReference type="InterPro" id="IPR042201">
    <property type="entry name" value="FH2_Formin_sf"/>
</dbReference>
<dbReference type="PROSITE" id="PS51444">
    <property type="entry name" value="FH2"/>
    <property type="match status" value="1"/>
</dbReference>
<evidence type="ECO:0000313" key="2">
    <source>
        <dbReference type="EMBL" id="GAA49853.1"/>
    </source>
</evidence>
<dbReference type="EMBL" id="DF142990">
    <property type="protein sequence ID" value="GAA49853.1"/>
    <property type="molecule type" value="Genomic_DNA"/>
</dbReference>
<reference key="2">
    <citation type="submission" date="2011-10" db="EMBL/GenBank/DDBJ databases">
        <title>The genome and transcriptome sequence of Clonorchis sinensis provide insights into the carcinogenic liver fluke.</title>
        <authorList>
            <person name="Wang X."/>
            <person name="Huang Y."/>
            <person name="Chen W."/>
            <person name="Liu H."/>
            <person name="Guo L."/>
            <person name="Chen Y."/>
            <person name="Luo F."/>
            <person name="Zhou W."/>
            <person name="Sun J."/>
            <person name="Mao Q."/>
            <person name="Liang P."/>
            <person name="Zhou C."/>
            <person name="Tian Y."/>
            <person name="Men J."/>
            <person name="Lv X."/>
            <person name="Huang L."/>
            <person name="Zhou J."/>
            <person name="Hu Y."/>
            <person name="Li R."/>
            <person name="Zhang F."/>
            <person name="Lei H."/>
            <person name="Li X."/>
            <person name="Hu X."/>
            <person name="Liang C."/>
            <person name="Xu J."/>
            <person name="Wu Z."/>
            <person name="Yu X."/>
        </authorList>
    </citation>
    <scope>NUCLEOTIDE SEQUENCE</scope>
    <source>
        <strain>Henan</strain>
    </source>
</reference>
<dbReference type="AlphaFoldDB" id="G7YA69"/>
<gene>
    <name evidence="2" type="ORF">CLF_103680</name>
</gene>
<name>G7YA69_CLOSI</name>
<evidence type="ECO:0000313" key="3">
    <source>
        <dbReference type="Proteomes" id="UP000008909"/>
    </source>
</evidence>
<accession>G7YA69</accession>
<evidence type="ECO:0000259" key="1">
    <source>
        <dbReference type="PROSITE" id="PS51444"/>
    </source>
</evidence>
<dbReference type="InterPro" id="IPR015425">
    <property type="entry name" value="FH2_Formin"/>
</dbReference>
<keyword evidence="3" id="KW-1185">Reference proteome</keyword>
<dbReference type="SMART" id="SM00498">
    <property type="entry name" value="FH2"/>
    <property type="match status" value="1"/>
</dbReference>